<dbReference type="EMBL" id="LAJX01000004">
    <property type="protein sequence ID" value="KJV08091.1"/>
    <property type="molecule type" value="Genomic_DNA"/>
</dbReference>
<proteinExistence type="predicted"/>
<reference evidence="2" key="1">
    <citation type="submission" date="2015-03" db="EMBL/GenBank/DDBJ databases">
        <title>Draft genome sequence of a novel methanotroph (Sn10-6) isolated from flooded ricefield rhizosphere in India.</title>
        <authorList>
            <person name="Pandit P.S."/>
            <person name="Pore S.D."/>
            <person name="Arora P."/>
            <person name="Kapse N.G."/>
            <person name="Dhakephalkar P.K."/>
            <person name="Rahalkar M.C."/>
        </authorList>
    </citation>
    <scope>NUCLEOTIDE SEQUENCE [LARGE SCALE GENOMIC DNA]</scope>
    <source>
        <strain evidence="2">Sn10-6</strain>
    </source>
</reference>
<evidence type="ECO:0000313" key="1">
    <source>
        <dbReference type="EMBL" id="KJV08091.1"/>
    </source>
</evidence>
<comment type="caution">
    <text evidence="1">The sequence shown here is derived from an EMBL/GenBank/DDBJ whole genome shotgun (WGS) entry which is preliminary data.</text>
</comment>
<reference evidence="1 2" key="2">
    <citation type="journal article" date="2016" name="Microb. Ecol.">
        <title>Genome Characteristics of a Novel Type I Methanotroph (Sn10-6) Isolated from a Flooded Indian Rice Field.</title>
        <authorList>
            <person name="Rahalkar M.C."/>
            <person name="Pandit P.S."/>
            <person name="Dhakephalkar P.K."/>
            <person name="Pore S."/>
            <person name="Arora P."/>
            <person name="Kapse N."/>
        </authorList>
    </citation>
    <scope>NUCLEOTIDE SEQUENCE [LARGE SCALE GENOMIC DNA]</scope>
    <source>
        <strain evidence="1 2">Sn10-6</strain>
    </source>
</reference>
<dbReference type="AlphaFoldDB" id="A0A0F3IN07"/>
<keyword evidence="2" id="KW-1185">Reference proteome</keyword>
<evidence type="ECO:0000313" key="2">
    <source>
        <dbReference type="Proteomes" id="UP000033684"/>
    </source>
</evidence>
<organism evidence="1 2">
    <name type="scientific">Methylocucumis oryzae</name>
    <dbReference type="NCBI Taxonomy" id="1632867"/>
    <lineage>
        <taxon>Bacteria</taxon>
        <taxon>Pseudomonadati</taxon>
        <taxon>Pseudomonadota</taxon>
        <taxon>Gammaproteobacteria</taxon>
        <taxon>Methylococcales</taxon>
        <taxon>Methylococcaceae</taxon>
        <taxon>Methylocucumis</taxon>
    </lineage>
</organism>
<dbReference type="OrthoDB" id="6703335at2"/>
<dbReference type="Proteomes" id="UP000033684">
    <property type="component" value="Unassembled WGS sequence"/>
</dbReference>
<gene>
    <name evidence="1" type="ORF">VZ94_00600</name>
</gene>
<name>A0A0F3IN07_9GAMM</name>
<accession>A0A0F3IN07</accession>
<protein>
    <submittedName>
        <fullName evidence="1">Uncharacterized protein</fullName>
    </submittedName>
</protein>
<dbReference type="RefSeq" id="WP_045777730.1">
    <property type="nucleotide sequence ID" value="NZ_LAJX01000004.1"/>
</dbReference>
<sequence>MLTKQDFLDKIGQSIGDYPDIAPLWKVDDPRTKQITDAMATMLSMLSQQIDVAMAEPFVKSRDATVLADAAIRGISNEAKPATVQLTVTNENLVPVQIQAGMALLDSNGNRYVVTEPATIDASTLVSSAYVPGTGTIQAKQYYTETIVETATRSEDFYAVAIPEANDNAYISKLTVFLADSDTPYQYANKLINVFAWGKNIHG</sequence>